<organism evidence="10 11">
    <name type="scientific">Ellagibacter isourolithinifaciens</name>
    <dbReference type="NCBI Taxonomy" id="2137581"/>
    <lineage>
        <taxon>Bacteria</taxon>
        <taxon>Bacillati</taxon>
        <taxon>Actinomycetota</taxon>
        <taxon>Coriobacteriia</taxon>
        <taxon>Eggerthellales</taxon>
        <taxon>Eggerthellaceae</taxon>
        <taxon>Ellagibacter</taxon>
    </lineage>
</organism>
<keyword evidence="4" id="KW-0949">S-adenosyl-L-methionine</keyword>
<dbReference type="PANTHER" id="PTHR11918">
    <property type="entry name" value="RADICAL SAM PROTEINS"/>
    <property type="match status" value="1"/>
</dbReference>
<comment type="caution">
    <text evidence="10">The sequence shown here is derived from an EMBL/GenBank/DDBJ whole genome shotgun (WGS) entry which is preliminary data.</text>
</comment>
<dbReference type="InterPro" id="IPR023404">
    <property type="entry name" value="rSAM_horseshoe"/>
</dbReference>
<dbReference type="SUPFAM" id="SSF102114">
    <property type="entry name" value="Radical SAM enzymes"/>
    <property type="match status" value="1"/>
</dbReference>
<evidence type="ECO:0000256" key="4">
    <source>
        <dbReference type="ARBA" id="ARBA00022691"/>
    </source>
</evidence>
<comment type="cofactor">
    <cofactor evidence="1">
        <name>[4Fe-4S] cluster</name>
        <dbReference type="ChEBI" id="CHEBI:49883"/>
    </cofactor>
</comment>
<dbReference type="AlphaFoldDB" id="A0A6N6NPJ1"/>
<evidence type="ECO:0000256" key="5">
    <source>
        <dbReference type="ARBA" id="ARBA00022723"/>
    </source>
</evidence>
<dbReference type="SFLD" id="SFLDS00029">
    <property type="entry name" value="Radical_SAM"/>
    <property type="match status" value="1"/>
</dbReference>
<evidence type="ECO:0000259" key="8">
    <source>
        <dbReference type="PROSITE" id="PS51449"/>
    </source>
</evidence>
<evidence type="ECO:0000259" key="9">
    <source>
        <dbReference type="PROSITE" id="PS51918"/>
    </source>
</evidence>
<dbReference type="RefSeq" id="WP_158048518.1">
    <property type="nucleotide sequence ID" value="NZ_WAJR01000001.1"/>
</dbReference>
<keyword evidence="3 10" id="KW-0808">Transferase</keyword>
<dbReference type="Proteomes" id="UP000468668">
    <property type="component" value="Unassembled WGS sequence"/>
</dbReference>
<sequence length="410" mass="44583">MKYAVVNLGCKVNRVESDAFASSLDAHGAISCDAADADLIVVNTCTVTGEAEKKTRKAVRGALRANDRATVIVTGCAAAIDKDTFLAMDPRVRVMGKAELASSIDAGAWGLDAAAHGPALPVGEGYRTRVGVKVQDGCNNACTYCVVHVARGKATSVDPCEVVRQCRALASAGVKEIVLTGINLGSYRWRDEETGEATGLADLLRMLLEETADLHKDGEYPVRFRLSSVEPRDVHDDLIEVLATAGGRVCRHLHLPLQSGNSKVLREMHRPYNAEHFEAIVANLYERVPELSLSTDIICGFPGETEGEFEDTLRVARTCRFSKIHVFPYSKREGTPAAARIDQVPPGVKADRAQRLRDLGDLLRDNEREARKDTRELAVVEEEGIALTESYFEVPAPKNAKAGEMIEITL</sequence>
<evidence type="ECO:0000256" key="1">
    <source>
        <dbReference type="ARBA" id="ARBA00001966"/>
    </source>
</evidence>
<dbReference type="EC" id="2.8.4.-" evidence="10"/>
<keyword evidence="11" id="KW-1185">Reference proteome</keyword>
<dbReference type="SFLD" id="SFLDG01082">
    <property type="entry name" value="B12-binding_domain_containing"/>
    <property type="match status" value="1"/>
</dbReference>
<dbReference type="GO" id="GO:0046872">
    <property type="term" value="F:metal ion binding"/>
    <property type="evidence" value="ECO:0007669"/>
    <property type="project" value="UniProtKB-KW"/>
</dbReference>
<feature type="domain" description="MTTase N-terminal" evidence="8">
    <location>
        <begin position="1"/>
        <end position="110"/>
    </location>
</feature>
<dbReference type="NCBIfam" id="TIGR00089">
    <property type="entry name" value="MiaB/RimO family radical SAM methylthiotransferase"/>
    <property type="match status" value="1"/>
</dbReference>
<evidence type="ECO:0000313" key="10">
    <source>
        <dbReference type="EMBL" id="KAB1642932.1"/>
    </source>
</evidence>
<dbReference type="InterPro" id="IPR005839">
    <property type="entry name" value="Methylthiotransferase"/>
</dbReference>
<dbReference type="InterPro" id="IPR038135">
    <property type="entry name" value="Methylthiotransferase_N_sf"/>
</dbReference>
<dbReference type="GeneID" id="98656916"/>
<proteinExistence type="predicted"/>
<dbReference type="PANTHER" id="PTHR11918:SF45">
    <property type="entry name" value="THREONYLCARBAMOYLADENOSINE TRNA METHYLTHIOTRANSFERASE"/>
    <property type="match status" value="1"/>
</dbReference>
<keyword evidence="6" id="KW-0408">Iron</keyword>
<dbReference type="Gene3D" id="3.80.30.20">
    <property type="entry name" value="tm_1862 like domain"/>
    <property type="match status" value="1"/>
</dbReference>
<dbReference type="PROSITE" id="PS01278">
    <property type="entry name" value="MTTASE_RADICAL"/>
    <property type="match status" value="1"/>
</dbReference>
<dbReference type="EMBL" id="WAJR01000001">
    <property type="protein sequence ID" value="KAB1642932.1"/>
    <property type="molecule type" value="Genomic_DNA"/>
</dbReference>
<reference evidence="10 11" key="1">
    <citation type="submission" date="2019-09" db="EMBL/GenBank/DDBJ databases">
        <title>Whole genome shotgun sequencing (WGS) of Ellagibacter isourolithinifaciens DSM 104140(T) and Adlercreutzia muris DSM 29508(T).</title>
        <authorList>
            <person name="Stoll D.A."/>
            <person name="Danylec N."/>
            <person name="Huch M."/>
        </authorList>
    </citation>
    <scope>NUCLEOTIDE SEQUENCE [LARGE SCALE GENOMIC DNA]</scope>
    <source>
        <strain evidence="10 11">DSM 104140</strain>
    </source>
</reference>
<dbReference type="GO" id="GO:0035598">
    <property type="term" value="F:tRNA (N(6)-L-threonylcarbamoyladenosine(37)-C(2))-methylthiotransferase activity"/>
    <property type="evidence" value="ECO:0007669"/>
    <property type="project" value="TreeGrafter"/>
</dbReference>
<name>A0A6N6NPJ1_9ACTN</name>
<keyword evidence="5" id="KW-0479">Metal-binding</keyword>
<dbReference type="OrthoDB" id="9805215at2"/>
<dbReference type="InterPro" id="IPR013848">
    <property type="entry name" value="Methylthiotransferase_N"/>
</dbReference>
<keyword evidence="2" id="KW-0004">4Fe-4S</keyword>
<dbReference type="Gene3D" id="3.40.50.12160">
    <property type="entry name" value="Methylthiotransferase, N-terminal domain"/>
    <property type="match status" value="1"/>
</dbReference>
<dbReference type="PROSITE" id="PS51449">
    <property type="entry name" value="MTTASE_N"/>
    <property type="match status" value="1"/>
</dbReference>
<accession>A0A6N6NPJ1</accession>
<dbReference type="Pfam" id="PF00919">
    <property type="entry name" value="UPF0004"/>
    <property type="match status" value="1"/>
</dbReference>
<feature type="domain" description="Radical SAM core" evidence="9">
    <location>
        <begin position="124"/>
        <end position="368"/>
    </location>
</feature>
<dbReference type="InterPro" id="IPR020612">
    <property type="entry name" value="Methylthiotransferase_CS"/>
</dbReference>
<evidence type="ECO:0000256" key="6">
    <source>
        <dbReference type="ARBA" id="ARBA00023004"/>
    </source>
</evidence>
<dbReference type="GO" id="GO:0051539">
    <property type="term" value="F:4 iron, 4 sulfur cluster binding"/>
    <property type="evidence" value="ECO:0007669"/>
    <property type="project" value="UniProtKB-KW"/>
</dbReference>
<keyword evidence="7" id="KW-0411">Iron-sulfur</keyword>
<evidence type="ECO:0000256" key="7">
    <source>
        <dbReference type="ARBA" id="ARBA00023014"/>
    </source>
</evidence>
<dbReference type="CDD" id="cd01335">
    <property type="entry name" value="Radical_SAM"/>
    <property type="match status" value="1"/>
</dbReference>
<dbReference type="PROSITE" id="PS51918">
    <property type="entry name" value="RADICAL_SAM"/>
    <property type="match status" value="1"/>
</dbReference>
<dbReference type="InterPro" id="IPR007197">
    <property type="entry name" value="rSAM"/>
</dbReference>
<gene>
    <name evidence="10" type="ORF">F8C90_00680</name>
</gene>
<dbReference type="Pfam" id="PF04055">
    <property type="entry name" value="Radical_SAM"/>
    <property type="match status" value="1"/>
</dbReference>
<dbReference type="InterPro" id="IPR058240">
    <property type="entry name" value="rSAM_sf"/>
</dbReference>
<evidence type="ECO:0000256" key="3">
    <source>
        <dbReference type="ARBA" id="ARBA00022679"/>
    </source>
</evidence>
<dbReference type="InterPro" id="IPR006638">
    <property type="entry name" value="Elp3/MiaA/NifB-like_rSAM"/>
</dbReference>
<protein>
    <submittedName>
        <fullName evidence="10">MiaB/RimO family radical SAM methylthiotransferase</fullName>
        <ecNumber evidence="10">2.8.4.-</ecNumber>
    </submittedName>
</protein>
<evidence type="ECO:0000256" key="2">
    <source>
        <dbReference type="ARBA" id="ARBA00022485"/>
    </source>
</evidence>
<evidence type="ECO:0000313" key="11">
    <source>
        <dbReference type="Proteomes" id="UP000468668"/>
    </source>
</evidence>
<dbReference type="SMART" id="SM00729">
    <property type="entry name" value="Elp3"/>
    <property type="match status" value="1"/>
</dbReference>